<evidence type="ECO:0000313" key="3">
    <source>
        <dbReference type="Proteomes" id="UP000007305"/>
    </source>
</evidence>
<feature type="region of interest" description="Disordered" evidence="1">
    <location>
        <begin position="147"/>
        <end position="168"/>
    </location>
</feature>
<proteinExistence type="predicted"/>
<feature type="region of interest" description="Disordered" evidence="1">
    <location>
        <begin position="19"/>
        <end position="111"/>
    </location>
</feature>
<dbReference type="Proteomes" id="UP000007305">
    <property type="component" value="Chromosome 3"/>
</dbReference>
<dbReference type="Gramene" id="Zm00001eb131960_T001">
    <property type="protein sequence ID" value="Zm00001eb131960_P001"/>
    <property type="gene ID" value="Zm00001eb131960"/>
</dbReference>
<reference evidence="2" key="3">
    <citation type="submission" date="2021-05" db="UniProtKB">
        <authorList>
            <consortium name="EnsemblPlants"/>
        </authorList>
    </citation>
    <scope>IDENTIFICATION</scope>
    <source>
        <strain evidence="2">cv. B73</strain>
    </source>
</reference>
<reference evidence="3" key="1">
    <citation type="submission" date="2015-12" db="EMBL/GenBank/DDBJ databases">
        <title>Update maize B73 reference genome by single molecule sequencing technologies.</title>
        <authorList>
            <consortium name="Maize Genome Sequencing Project"/>
            <person name="Ware D."/>
        </authorList>
    </citation>
    <scope>NUCLEOTIDE SEQUENCE [LARGE SCALE GENOMIC DNA]</scope>
    <source>
        <strain evidence="3">cv. B73</strain>
    </source>
</reference>
<protein>
    <submittedName>
        <fullName evidence="2">Uncharacterized protein</fullName>
    </submittedName>
</protein>
<evidence type="ECO:0000313" key="2">
    <source>
        <dbReference type="EnsemblPlants" id="Zm00001eb131960_P001"/>
    </source>
</evidence>
<evidence type="ECO:0000256" key="1">
    <source>
        <dbReference type="SAM" id="MobiDB-lite"/>
    </source>
</evidence>
<feature type="compositionally biased region" description="Basic and acidic residues" evidence="1">
    <location>
        <begin position="147"/>
        <end position="156"/>
    </location>
</feature>
<dbReference type="InParanoid" id="A0A804N3I8"/>
<name>A0A804N3I8_MAIZE</name>
<reference evidence="2" key="2">
    <citation type="submission" date="2019-07" db="EMBL/GenBank/DDBJ databases">
        <authorList>
            <person name="Seetharam A."/>
            <person name="Woodhouse M."/>
            <person name="Cannon E."/>
        </authorList>
    </citation>
    <scope>NUCLEOTIDE SEQUENCE [LARGE SCALE GENOMIC DNA]</scope>
    <source>
        <strain evidence="2">cv. B73</strain>
    </source>
</reference>
<feature type="compositionally biased region" description="Basic and acidic residues" evidence="1">
    <location>
        <begin position="30"/>
        <end position="98"/>
    </location>
</feature>
<sequence>MSSQRIPWRAAESEWLGPRLKMTNSKSRMHLGDEYRKKEARTRELHRESREHGAQRNLAGRHEELVAEAERGRARSEQRSARPWARRGERETSTRAEDALGEEPLDELEGDGEEIAARRCWLGTEGRARSSQVAGAEEIWSRELVGHRRSGREERGLGAPSEPEASRGARYRLEGIRLSAQPWLGIGAARRLGKKRREDDARAAKELGCSA</sequence>
<dbReference type="AlphaFoldDB" id="A0A804N3I8"/>
<accession>A0A804N3I8</accession>
<organism evidence="2 3">
    <name type="scientific">Zea mays</name>
    <name type="common">Maize</name>
    <dbReference type="NCBI Taxonomy" id="4577"/>
    <lineage>
        <taxon>Eukaryota</taxon>
        <taxon>Viridiplantae</taxon>
        <taxon>Streptophyta</taxon>
        <taxon>Embryophyta</taxon>
        <taxon>Tracheophyta</taxon>
        <taxon>Spermatophyta</taxon>
        <taxon>Magnoliopsida</taxon>
        <taxon>Liliopsida</taxon>
        <taxon>Poales</taxon>
        <taxon>Poaceae</taxon>
        <taxon>PACMAD clade</taxon>
        <taxon>Panicoideae</taxon>
        <taxon>Andropogonodae</taxon>
        <taxon>Andropogoneae</taxon>
        <taxon>Tripsacinae</taxon>
        <taxon>Zea</taxon>
    </lineage>
</organism>
<dbReference type="EnsemblPlants" id="Zm00001eb131960_T001">
    <property type="protein sequence ID" value="Zm00001eb131960_P001"/>
    <property type="gene ID" value="Zm00001eb131960"/>
</dbReference>
<feature type="compositionally biased region" description="Basic and acidic residues" evidence="1">
    <location>
        <begin position="196"/>
        <end position="205"/>
    </location>
</feature>
<feature type="region of interest" description="Disordered" evidence="1">
    <location>
        <begin position="191"/>
        <end position="211"/>
    </location>
</feature>
<keyword evidence="3" id="KW-1185">Reference proteome</keyword>
<feature type="compositionally biased region" description="Acidic residues" evidence="1">
    <location>
        <begin position="99"/>
        <end position="111"/>
    </location>
</feature>